<evidence type="ECO:0000313" key="2">
    <source>
        <dbReference type="EMBL" id="SLM89300.1"/>
    </source>
</evidence>
<dbReference type="RefSeq" id="WP_200810156.1">
    <property type="nucleotide sequence ID" value="NZ_FWFG01000030.1"/>
</dbReference>
<organism evidence="2 3">
    <name type="scientific">Brachybacterium nesterenkovii</name>
    <dbReference type="NCBI Taxonomy" id="47847"/>
    <lineage>
        <taxon>Bacteria</taxon>
        <taxon>Bacillati</taxon>
        <taxon>Actinomycetota</taxon>
        <taxon>Actinomycetes</taxon>
        <taxon>Micrococcales</taxon>
        <taxon>Dermabacteraceae</taxon>
        <taxon>Brachybacterium</taxon>
    </lineage>
</organism>
<accession>A0A1X6WV24</accession>
<protein>
    <submittedName>
        <fullName evidence="2">Uncharacterized protein</fullName>
    </submittedName>
</protein>
<keyword evidence="3" id="KW-1185">Reference proteome</keyword>
<dbReference type="AlphaFoldDB" id="A0A1X6WV24"/>
<sequence>MDQSTSTPGYAGFTPAGTGTDPAAAGSADPERDAVEKYQYLLRTASPDQIEKAHEEAFAAMSESERAEVLQALAQAGAAPADASASSLARSATRMEIMQPGSLTSALSGTGVGTGGALLGGLAIGVLGSAVVNALFDTGGKPGILRRLLGGGMGPMGMGGFGQGMGGLLGGMLGQGQMRGGQGFGGPGGGPGGGSFGGGGRGFGGGPGGGFGGPGGGGPGGF</sequence>
<feature type="region of interest" description="Disordered" evidence="1">
    <location>
        <begin position="179"/>
        <end position="222"/>
    </location>
</feature>
<proteinExistence type="predicted"/>
<evidence type="ECO:0000313" key="3">
    <source>
        <dbReference type="Proteomes" id="UP000195981"/>
    </source>
</evidence>
<evidence type="ECO:0000256" key="1">
    <source>
        <dbReference type="SAM" id="MobiDB-lite"/>
    </source>
</evidence>
<gene>
    <name evidence="2" type="ORF">FM110_03340</name>
</gene>
<feature type="compositionally biased region" description="Low complexity" evidence="1">
    <location>
        <begin position="11"/>
        <end position="28"/>
    </location>
</feature>
<dbReference type="EMBL" id="FWFG01000030">
    <property type="protein sequence ID" value="SLM89300.1"/>
    <property type="molecule type" value="Genomic_DNA"/>
</dbReference>
<reference evidence="2 3" key="1">
    <citation type="submission" date="2017-02" db="EMBL/GenBank/DDBJ databases">
        <authorList>
            <person name="Peterson S.W."/>
        </authorList>
    </citation>
    <scope>NUCLEOTIDE SEQUENCE [LARGE SCALE GENOMIC DNA]</scope>
    <source>
        <strain evidence="2 3">CIP104813</strain>
    </source>
</reference>
<feature type="region of interest" description="Disordered" evidence="1">
    <location>
        <begin position="1"/>
        <end position="32"/>
    </location>
</feature>
<name>A0A1X6WV24_9MICO</name>
<dbReference type="Proteomes" id="UP000195981">
    <property type="component" value="Unassembled WGS sequence"/>
</dbReference>